<evidence type="ECO:0000256" key="8">
    <source>
        <dbReference type="SAM" id="Phobius"/>
    </source>
</evidence>
<dbReference type="GO" id="GO:0005886">
    <property type="term" value="C:plasma membrane"/>
    <property type="evidence" value="ECO:0007669"/>
    <property type="project" value="UniProtKB-SubCell"/>
</dbReference>
<feature type="transmembrane region" description="Helical" evidence="8">
    <location>
        <begin position="242"/>
        <end position="266"/>
    </location>
</feature>
<evidence type="ECO:0000259" key="9">
    <source>
        <dbReference type="Pfam" id="PF03600"/>
    </source>
</evidence>
<proteinExistence type="inferred from homology"/>
<dbReference type="GO" id="GO:0015105">
    <property type="term" value="F:arsenite transmembrane transporter activity"/>
    <property type="evidence" value="ECO:0007669"/>
    <property type="project" value="InterPro"/>
</dbReference>
<organism evidence="10">
    <name type="scientific">Desulfobacca acetoxidans</name>
    <dbReference type="NCBI Taxonomy" id="60893"/>
    <lineage>
        <taxon>Bacteria</taxon>
        <taxon>Pseudomonadati</taxon>
        <taxon>Thermodesulfobacteriota</taxon>
        <taxon>Desulfobaccia</taxon>
        <taxon>Desulfobaccales</taxon>
        <taxon>Desulfobaccaceae</taxon>
        <taxon>Desulfobacca</taxon>
    </lineage>
</organism>
<dbReference type="InterPro" id="IPR051475">
    <property type="entry name" value="Diverse_Ion_Transporter"/>
</dbReference>
<comment type="subcellular location">
    <subcellularLocation>
        <location evidence="1">Cell membrane</location>
        <topology evidence="1">Multi-pass membrane protein</topology>
    </subcellularLocation>
</comment>
<evidence type="ECO:0000256" key="7">
    <source>
        <dbReference type="ARBA" id="ARBA00023136"/>
    </source>
</evidence>
<dbReference type="EMBL" id="DTHB01000016">
    <property type="protein sequence ID" value="HGB14072.1"/>
    <property type="molecule type" value="Genomic_DNA"/>
</dbReference>
<dbReference type="InterPro" id="IPR000802">
    <property type="entry name" value="Arsenical_pump_ArsB"/>
</dbReference>
<dbReference type="Pfam" id="PF03600">
    <property type="entry name" value="CitMHS"/>
    <property type="match status" value="1"/>
</dbReference>
<evidence type="ECO:0000256" key="2">
    <source>
        <dbReference type="ARBA" id="ARBA00009843"/>
    </source>
</evidence>
<sequence>MFRWLAYQAYALARGRVLFLVVFLMLFTAAASAFIDNVTVMLLVIPVTIEIAVPLKVNPTAFLIPEVFAANLGGTASLIGDPPNLLIGSYAKLSFVDFLANLGGIVLVCLLVSAIYYFFWYRPVYRRVFDLDFGRTLDFLKREYRIRDQWLLVTSLIILAAVLALFLVHHLLGMPPAVAALVGAISLLALSRQDIASILEKEVEWPTLLFLIALFILIEGTRASGVTQTVADRVAQIAQGNVLLALTLVLWLAVLASCLVETVAFTAAMLPIVSHLTGTIPGAETGVLWWALALGASLGGNGTLMGAAANVVTVGLAEKAGYRISFLEYSKSCFIPMVITVLLAMAYLVAAF</sequence>
<accession>A0A7C3WLK6</accession>
<gene>
    <name evidence="10" type="ORF">ENV62_02375</name>
</gene>
<evidence type="ECO:0000313" key="10">
    <source>
        <dbReference type="EMBL" id="HGB14072.1"/>
    </source>
</evidence>
<dbReference type="InterPro" id="IPR004680">
    <property type="entry name" value="Cit_transptr-like_dom"/>
</dbReference>
<dbReference type="PANTHER" id="PTHR43568">
    <property type="entry name" value="P PROTEIN"/>
    <property type="match status" value="1"/>
</dbReference>
<dbReference type="PRINTS" id="PR00758">
    <property type="entry name" value="ARSENICPUMP"/>
</dbReference>
<name>A0A7C3WLK6_9BACT</name>
<feature type="transmembrane region" description="Helical" evidence="8">
    <location>
        <begin position="287"/>
        <end position="309"/>
    </location>
</feature>
<protein>
    <recommendedName>
        <fullName evidence="9">Citrate transporter-like domain-containing protein</fullName>
    </recommendedName>
</protein>
<evidence type="ECO:0000256" key="6">
    <source>
        <dbReference type="ARBA" id="ARBA00022989"/>
    </source>
</evidence>
<feature type="transmembrane region" description="Helical" evidence="8">
    <location>
        <begin position="98"/>
        <end position="119"/>
    </location>
</feature>
<feature type="transmembrane region" description="Helical" evidence="8">
    <location>
        <begin position="329"/>
        <end position="350"/>
    </location>
</feature>
<evidence type="ECO:0000256" key="3">
    <source>
        <dbReference type="ARBA" id="ARBA00022448"/>
    </source>
</evidence>
<comment type="similarity">
    <text evidence="2">Belongs to the CitM (TC 2.A.11) transporter family.</text>
</comment>
<keyword evidence="5 8" id="KW-0812">Transmembrane</keyword>
<keyword evidence="7 8" id="KW-0472">Membrane</keyword>
<dbReference type="PANTHER" id="PTHR43568:SF1">
    <property type="entry name" value="P PROTEIN"/>
    <property type="match status" value="1"/>
</dbReference>
<keyword evidence="4" id="KW-1003">Cell membrane</keyword>
<comment type="caution">
    <text evidence="10">The sequence shown here is derived from an EMBL/GenBank/DDBJ whole genome shotgun (WGS) entry which is preliminary data.</text>
</comment>
<feature type="transmembrane region" description="Helical" evidence="8">
    <location>
        <begin position="150"/>
        <end position="168"/>
    </location>
</feature>
<evidence type="ECO:0000256" key="4">
    <source>
        <dbReference type="ARBA" id="ARBA00022475"/>
    </source>
</evidence>
<feature type="domain" description="Citrate transporter-like" evidence="9">
    <location>
        <begin position="1"/>
        <end position="295"/>
    </location>
</feature>
<feature type="transmembrane region" description="Helical" evidence="8">
    <location>
        <begin position="203"/>
        <end position="222"/>
    </location>
</feature>
<evidence type="ECO:0000256" key="5">
    <source>
        <dbReference type="ARBA" id="ARBA00022692"/>
    </source>
</evidence>
<dbReference type="AlphaFoldDB" id="A0A7C3WLK6"/>
<reference evidence="10" key="1">
    <citation type="journal article" date="2020" name="mSystems">
        <title>Genome- and Community-Level Interaction Insights into Carbon Utilization and Element Cycling Functions of Hydrothermarchaeota in Hydrothermal Sediment.</title>
        <authorList>
            <person name="Zhou Z."/>
            <person name="Liu Y."/>
            <person name="Xu W."/>
            <person name="Pan J."/>
            <person name="Luo Z.H."/>
            <person name="Li M."/>
        </authorList>
    </citation>
    <scope>NUCLEOTIDE SEQUENCE [LARGE SCALE GENOMIC DNA]</scope>
    <source>
        <strain evidence="10">SpSt-776</strain>
    </source>
</reference>
<evidence type="ECO:0000256" key="1">
    <source>
        <dbReference type="ARBA" id="ARBA00004651"/>
    </source>
</evidence>
<keyword evidence="6 8" id="KW-1133">Transmembrane helix</keyword>
<keyword evidence="3" id="KW-0813">Transport</keyword>